<dbReference type="PANTHER" id="PTHR43625:SF81">
    <property type="entry name" value="OS01G0618100 PROTEIN"/>
    <property type="match status" value="1"/>
</dbReference>
<dbReference type="GO" id="GO:0005737">
    <property type="term" value="C:cytoplasm"/>
    <property type="evidence" value="ECO:0007669"/>
    <property type="project" value="TreeGrafter"/>
</dbReference>
<accession>A0A218XAP1</accession>
<evidence type="ECO:0000313" key="4">
    <source>
        <dbReference type="EMBL" id="OWM82027.1"/>
    </source>
</evidence>
<keyword evidence="1" id="KW-0521">NADP</keyword>
<sequence length="159" mass="18069">MQYTRSLLFRWSGLWTREIEELGIGIVAYCPIVHGFFGGKAIKESIPANSILVHATRQLKIGQSETASYLKPDPPVFRFRKRFHGLKQRTWTRTKIFYSRVEKLAEKRGCSPAQLALAWILRQGNDVVHIPGTSKIKNLESNIGSLRLKLTEEDLEGGC</sequence>
<dbReference type="InterPro" id="IPR050791">
    <property type="entry name" value="Aldo-Keto_reductase"/>
</dbReference>
<evidence type="ECO:0000313" key="5">
    <source>
        <dbReference type="Proteomes" id="UP000197138"/>
    </source>
</evidence>
<dbReference type="SUPFAM" id="SSF51430">
    <property type="entry name" value="NAD(P)-linked oxidoreductase"/>
    <property type="match status" value="1"/>
</dbReference>
<dbReference type="Gene3D" id="3.20.20.100">
    <property type="entry name" value="NADP-dependent oxidoreductase domain"/>
    <property type="match status" value="1"/>
</dbReference>
<evidence type="ECO:0000259" key="3">
    <source>
        <dbReference type="Pfam" id="PF00248"/>
    </source>
</evidence>
<dbReference type="EMBL" id="MTKT01002011">
    <property type="protein sequence ID" value="OWM82027.1"/>
    <property type="molecule type" value="Genomic_DNA"/>
</dbReference>
<proteinExistence type="predicted"/>
<organism evidence="4 5">
    <name type="scientific">Punica granatum</name>
    <name type="common">Pomegranate</name>
    <dbReference type="NCBI Taxonomy" id="22663"/>
    <lineage>
        <taxon>Eukaryota</taxon>
        <taxon>Viridiplantae</taxon>
        <taxon>Streptophyta</taxon>
        <taxon>Embryophyta</taxon>
        <taxon>Tracheophyta</taxon>
        <taxon>Spermatophyta</taxon>
        <taxon>Magnoliopsida</taxon>
        <taxon>eudicotyledons</taxon>
        <taxon>Gunneridae</taxon>
        <taxon>Pentapetalae</taxon>
        <taxon>rosids</taxon>
        <taxon>malvids</taxon>
        <taxon>Myrtales</taxon>
        <taxon>Lythraceae</taxon>
        <taxon>Punica</taxon>
    </lineage>
</organism>
<comment type="caution">
    <text evidence="4">The sequence shown here is derived from an EMBL/GenBank/DDBJ whole genome shotgun (WGS) entry which is preliminary data.</text>
</comment>
<dbReference type="PANTHER" id="PTHR43625">
    <property type="entry name" value="AFLATOXIN B1 ALDEHYDE REDUCTASE"/>
    <property type="match status" value="1"/>
</dbReference>
<dbReference type="InterPro" id="IPR036812">
    <property type="entry name" value="NAD(P)_OxRdtase_dom_sf"/>
</dbReference>
<dbReference type="AlphaFoldDB" id="A0A218XAP1"/>
<dbReference type="InterPro" id="IPR023210">
    <property type="entry name" value="NADP_OxRdtase_dom"/>
</dbReference>
<evidence type="ECO:0000256" key="1">
    <source>
        <dbReference type="ARBA" id="ARBA00022857"/>
    </source>
</evidence>
<dbReference type="Proteomes" id="UP000197138">
    <property type="component" value="Unassembled WGS sequence"/>
</dbReference>
<gene>
    <name evidence="4" type="ORF">CDL15_Pgr001601</name>
</gene>
<name>A0A218XAP1_PUNGR</name>
<protein>
    <recommendedName>
        <fullName evidence="3">NADP-dependent oxidoreductase domain-containing protein</fullName>
    </recommendedName>
</protein>
<reference evidence="5" key="1">
    <citation type="journal article" date="2017" name="Plant J.">
        <title>The pomegranate (Punica granatum L.) genome and the genomics of punicalagin biosynthesis.</title>
        <authorList>
            <person name="Qin G."/>
            <person name="Xu C."/>
            <person name="Ming R."/>
            <person name="Tang H."/>
            <person name="Guyot R."/>
            <person name="Kramer E.M."/>
            <person name="Hu Y."/>
            <person name="Yi X."/>
            <person name="Qi Y."/>
            <person name="Xu X."/>
            <person name="Gao Z."/>
            <person name="Pan H."/>
            <person name="Jian J."/>
            <person name="Tian Y."/>
            <person name="Yue Z."/>
            <person name="Xu Y."/>
        </authorList>
    </citation>
    <scope>NUCLEOTIDE SEQUENCE [LARGE SCALE GENOMIC DNA]</scope>
    <source>
        <strain evidence="5">cv. Dabenzi</strain>
    </source>
</reference>
<dbReference type="GO" id="GO:0016491">
    <property type="term" value="F:oxidoreductase activity"/>
    <property type="evidence" value="ECO:0007669"/>
    <property type="project" value="UniProtKB-KW"/>
</dbReference>
<evidence type="ECO:0000256" key="2">
    <source>
        <dbReference type="ARBA" id="ARBA00023002"/>
    </source>
</evidence>
<keyword evidence="2" id="KW-0560">Oxidoreductase</keyword>
<feature type="domain" description="NADP-dependent oxidoreductase" evidence="3">
    <location>
        <begin position="20"/>
        <end position="155"/>
    </location>
</feature>
<dbReference type="Pfam" id="PF00248">
    <property type="entry name" value="Aldo_ket_red"/>
    <property type="match status" value="1"/>
</dbReference>